<feature type="non-terminal residue" evidence="2">
    <location>
        <position position="44"/>
    </location>
</feature>
<sequence>MFHLNFQKRKSARIKTYCFYLVFFIFTACSTTKYNYKLGEEHFV</sequence>
<dbReference type="AlphaFoldDB" id="A0A381UXV3"/>
<keyword evidence="1" id="KW-0472">Membrane</keyword>
<evidence type="ECO:0000256" key="1">
    <source>
        <dbReference type="SAM" id="Phobius"/>
    </source>
</evidence>
<keyword evidence="1" id="KW-0812">Transmembrane</keyword>
<gene>
    <name evidence="2" type="ORF">METZ01_LOCUS85061</name>
</gene>
<dbReference type="EMBL" id="UINC01007240">
    <property type="protein sequence ID" value="SVA32207.1"/>
    <property type="molecule type" value="Genomic_DNA"/>
</dbReference>
<reference evidence="2" key="1">
    <citation type="submission" date="2018-05" db="EMBL/GenBank/DDBJ databases">
        <authorList>
            <person name="Lanie J.A."/>
            <person name="Ng W.-L."/>
            <person name="Kazmierczak K.M."/>
            <person name="Andrzejewski T.M."/>
            <person name="Davidsen T.M."/>
            <person name="Wayne K.J."/>
            <person name="Tettelin H."/>
            <person name="Glass J.I."/>
            <person name="Rusch D."/>
            <person name="Podicherti R."/>
            <person name="Tsui H.-C.T."/>
            <person name="Winkler M.E."/>
        </authorList>
    </citation>
    <scope>NUCLEOTIDE SEQUENCE</scope>
</reference>
<accession>A0A381UXV3</accession>
<name>A0A381UXV3_9ZZZZ</name>
<evidence type="ECO:0000313" key="2">
    <source>
        <dbReference type="EMBL" id="SVA32207.1"/>
    </source>
</evidence>
<keyword evidence="1" id="KW-1133">Transmembrane helix</keyword>
<proteinExistence type="predicted"/>
<protein>
    <submittedName>
        <fullName evidence="2">Uncharacterized protein</fullName>
    </submittedName>
</protein>
<organism evidence="2">
    <name type="scientific">marine metagenome</name>
    <dbReference type="NCBI Taxonomy" id="408172"/>
    <lineage>
        <taxon>unclassified sequences</taxon>
        <taxon>metagenomes</taxon>
        <taxon>ecological metagenomes</taxon>
    </lineage>
</organism>
<feature type="transmembrane region" description="Helical" evidence="1">
    <location>
        <begin position="17"/>
        <end position="36"/>
    </location>
</feature>